<keyword evidence="1" id="KW-0812">Transmembrane</keyword>
<reference evidence="2 3" key="1">
    <citation type="submission" date="2020-04" db="EMBL/GenBank/DDBJ databases">
        <authorList>
            <person name="Zhang R."/>
            <person name="Schippers A."/>
        </authorList>
    </citation>
    <scope>NUCLEOTIDE SEQUENCE [LARGE SCALE GENOMIC DNA]</scope>
    <source>
        <strain evidence="2 3">DSM 109850</strain>
    </source>
</reference>
<gene>
    <name evidence="2" type="ORF">HIJ39_19815</name>
</gene>
<protein>
    <submittedName>
        <fullName evidence="2">ABC transporter permease</fullName>
    </submittedName>
</protein>
<sequence length="113" mass="12054">MKKPLMIIPLLLITSVAMGSIGSLIGLIAPDEGLAGLFGNLVMMGVLFLGMVPVNAVGQWSLAFWVLPSTGPLAILKGLMFHGPYNTWSHWLGLCIYAAVAMALSAYVIKRPQ</sequence>
<evidence type="ECO:0000313" key="3">
    <source>
        <dbReference type="Proteomes" id="UP000533476"/>
    </source>
</evidence>
<evidence type="ECO:0000313" key="2">
    <source>
        <dbReference type="EMBL" id="NMP24563.1"/>
    </source>
</evidence>
<feature type="transmembrane region" description="Helical" evidence="1">
    <location>
        <begin position="6"/>
        <end position="29"/>
    </location>
</feature>
<keyword evidence="3" id="KW-1185">Reference proteome</keyword>
<organism evidence="2 3">
    <name type="scientific">Sulfobacillus harzensis</name>
    <dbReference type="NCBI Taxonomy" id="2729629"/>
    <lineage>
        <taxon>Bacteria</taxon>
        <taxon>Bacillati</taxon>
        <taxon>Bacillota</taxon>
        <taxon>Clostridia</taxon>
        <taxon>Eubacteriales</taxon>
        <taxon>Clostridiales Family XVII. Incertae Sedis</taxon>
        <taxon>Sulfobacillus</taxon>
    </lineage>
</organism>
<keyword evidence="1" id="KW-1133">Transmembrane helix</keyword>
<dbReference type="Proteomes" id="UP000533476">
    <property type="component" value="Unassembled WGS sequence"/>
</dbReference>
<dbReference type="RefSeq" id="WP_169102773.1">
    <property type="nucleotide sequence ID" value="NZ_JABBVZ010000122.1"/>
</dbReference>
<proteinExistence type="predicted"/>
<accession>A0A7Y0L762</accession>
<dbReference type="AlphaFoldDB" id="A0A7Y0L762"/>
<name>A0A7Y0L762_9FIRM</name>
<dbReference type="EMBL" id="JABBVZ010000122">
    <property type="protein sequence ID" value="NMP24563.1"/>
    <property type="molecule type" value="Genomic_DNA"/>
</dbReference>
<feature type="transmembrane region" description="Helical" evidence="1">
    <location>
        <begin position="88"/>
        <end position="109"/>
    </location>
</feature>
<feature type="transmembrane region" description="Helical" evidence="1">
    <location>
        <begin position="41"/>
        <end position="68"/>
    </location>
</feature>
<evidence type="ECO:0000256" key="1">
    <source>
        <dbReference type="SAM" id="Phobius"/>
    </source>
</evidence>
<comment type="caution">
    <text evidence="2">The sequence shown here is derived from an EMBL/GenBank/DDBJ whole genome shotgun (WGS) entry which is preliminary data.</text>
</comment>
<keyword evidence="1" id="KW-0472">Membrane</keyword>